<dbReference type="Proteomes" id="UP000182011">
    <property type="component" value="Unassembled WGS sequence"/>
</dbReference>
<accession>A0A0P1M1D4</accession>
<reference evidence="1 4" key="1">
    <citation type="submission" date="2015-11" db="EMBL/GenBank/DDBJ databases">
        <authorList>
            <person name="Varghese N."/>
        </authorList>
    </citation>
    <scope>NUCLEOTIDE SEQUENCE [LARGE SCALE GENOMIC DNA]</scope>
    <source>
        <strain evidence="1 4">JGI-8</strain>
    </source>
</reference>
<accession>A0A0P1LI22</accession>
<name>A0A0P1P9P5_9BACT</name>
<gene>
    <name evidence="2" type="ORF">JGI4_00882</name>
    <name evidence="1" type="ORF">JGI8_00317</name>
</gene>
<dbReference type="InterPro" id="IPR046871">
    <property type="entry name" value="Pro_CA_2"/>
</dbReference>
<accession>A0A0P1LKE3</accession>
<accession>A0A0S4MY35</accession>
<protein>
    <submittedName>
        <fullName evidence="2">Uncharacterized protein</fullName>
    </submittedName>
</protein>
<accession>A0A0N7MV01</accession>
<evidence type="ECO:0000313" key="2">
    <source>
        <dbReference type="EMBL" id="CUU03898.1"/>
    </source>
</evidence>
<dbReference type="Proteomes" id="UP000182200">
    <property type="component" value="Unassembled WGS sequence"/>
</dbReference>
<dbReference type="OrthoDB" id="9794613at2"/>
<dbReference type="RefSeq" id="WP_047133678.1">
    <property type="nucleotide sequence ID" value="NZ_CZVI01000002.1"/>
</dbReference>
<reference evidence="2 3" key="2">
    <citation type="submission" date="2015-11" db="EMBL/GenBank/DDBJ databases">
        <authorList>
            <person name="Zhang Y."/>
            <person name="Guo Z."/>
        </authorList>
    </citation>
    <scope>NUCLEOTIDE SEQUENCE [LARGE SCALE GENOMIC DNA]</scope>
    <source>
        <strain evidence="2">JGI-4</strain>
    </source>
</reference>
<dbReference type="EMBL" id="FAOP01000004">
    <property type="protein sequence ID" value="CUU03898.1"/>
    <property type="molecule type" value="Genomic_DNA"/>
</dbReference>
<organism evidence="2 3">
    <name type="scientific">Candidatus Kryptonium thompsonii</name>
    <dbReference type="NCBI Taxonomy" id="1633631"/>
    <lineage>
        <taxon>Bacteria</taxon>
        <taxon>Pseudomonadati</taxon>
        <taxon>Candidatus Kryptoniota</taxon>
        <taxon>Candidatus Kryptonium</taxon>
    </lineage>
</organism>
<keyword evidence="4" id="KW-1185">Reference proteome</keyword>
<sequence>MNEIKFATAINCIDGRVQIPVIEWLKKEYGVNYVDMITEPGPDKVLSENKSDFTLQEIKRKVEISISKHASKLVAIVGHHNCAGNPVEKETHLKQISSAIETIKMWNLDVDIIGLWVDENWKVHKVE</sequence>
<evidence type="ECO:0000313" key="3">
    <source>
        <dbReference type="Proteomes" id="UP000182011"/>
    </source>
</evidence>
<evidence type="ECO:0000313" key="4">
    <source>
        <dbReference type="Proteomes" id="UP000182200"/>
    </source>
</evidence>
<dbReference type="EMBL" id="CZVI01000002">
    <property type="protein sequence ID" value="CUS79420.1"/>
    <property type="molecule type" value="Genomic_DNA"/>
</dbReference>
<evidence type="ECO:0000313" key="1">
    <source>
        <dbReference type="EMBL" id="CUS79420.1"/>
    </source>
</evidence>
<dbReference type="Pfam" id="PF20393">
    <property type="entry name" value="Pro_CA_2"/>
    <property type="match status" value="1"/>
</dbReference>
<accession>A0A0P1L9X0</accession>
<accession>A0A0P1P9P5</accession>
<accession>A0A0P1NUU5</accession>
<proteinExistence type="predicted"/>
<dbReference type="STRING" id="1633631.GCA_001442925_00881"/>
<accession>A0A0P1MKJ0</accession>
<dbReference type="AlphaFoldDB" id="A0A0P1P9P5"/>
<accession>A0A0P1MDS5</accession>